<dbReference type="Proteomes" id="UP000310477">
    <property type="component" value="Unassembled WGS sequence"/>
</dbReference>
<dbReference type="SUPFAM" id="SSF55729">
    <property type="entry name" value="Acyl-CoA N-acyltransferases (Nat)"/>
    <property type="match status" value="1"/>
</dbReference>
<dbReference type="OrthoDB" id="2352823at2"/>
<organism evidence="2 3">
    <name type="scientific">Pedobacter cryotolerans</name>
    <dbReference type="NCBI Taxonomy" id="2571270"/>
    <lineage>
        <taxon>Bacteria</taxon>
        <taxon>Pseudomonadati</taxon>
        <taxon>Bacteroidota</taxon>
        <taxon>Sphingobacteriia</taxon>
        <taxon>Sphingobacteriales</taxon>
        <taxon>Sphingobacteriaceae</taxon>
        <taxon>Pedobacter</taxon>
    </lineage>
</organism>
<dbReference type="Pfam" id="PF00583">
    <property type="entry name" value="Acetyltransf_1"/>
    <property type="match status" value="1"/>
</dbReference>
<keyword evidence="2" id="KW-0808">Transferase</keyword>
<dbReference type="InterPro" id="IPR016181">
    <property type="entry name" value="Acyl_CoA_acyltransferase"/>
</dbReference>
<dbReference type="CDD" id="cd04301">
    <property type="entry name" value="NAT_SF"/>
    <property type="match status" value="1"/>
</dbReference>
<reference evidence="2 3" key="1">
    <citation type="submission" date="2019-04" db="EMBL/GenBank/DDBJ databases">
        <title>Pedobacter sp. AR-2-6 sp. nov., isolated from Arctic soil.</title>
        <authorList>
            <person name="Dahal R.H."/>
            <person name="Kim D.-U."/>
        </authorList>
    </citation>
    <scope>NUCLEOTIDE SEQUENCE [LARGE SCALE GENOMIC DNA]</scope>
    <source>
        <strain evidence="2 3">AR-2-6</strain>
    </source>
</reference>
<comment type="caution">
    <text evidence="2">The sequence shown here is derived from an EMBL/GenBank/DDBJ whole genome shotgun (WGS) entry which is preliminary data.</text>
</comment>
<proteinExistence type="predicted"/>
<evidence type="ECO:0000313" key="2">
    <source>
        <dbReference type="EMBL" id="TKB98251.1"/>
    </source>
</evidence>
<dbReference type="EMBL" id="SWBO01000009">
    <property type="protein sequence ID" value="TKB98251.1"/>
    <property type="molecule type" value="Genomic_DNA"/>
</dbReference>
<dbReference type="RefSeq" id="WP_136877856.1">
    <property type="nucleotide sequence ID" value="NZ_SWBO01000009.1"/>
</dbReference>
<name>A0A4U1C4Q9_9SPHI</name>
<dbReference type="GO" id="GO:0016747">
    <property type="term" value="F:acyltransferase activity, transferring groups other than amino-acyl groups"/>
    <property type="evidence" value="ECO:0007669"/>
    <property type="project" value="InterPro"/>
</dbReference>
<sequence>MVKFIPLELTLGLRSKVLRNDIPLEECTFDTDQIEGVFHLGYSIEHEITTVATFFPNNTINEDKLGYQLRGMATDPLFAGKGFGKQLINFAVDYIKTTNADYIWCNARSSAIKFYEKLGFEIISDEFEISGVGPHYKMILKLNKI</sequence>
<dbReference type="PROSITE" id="PS51186">
    <property type="entry name" value="GNAT"/>
    <property type="match status" value="1"/>
</dbReference>
<evidence type="ECO:0000313" key="3">
    <source>
        <dbReference type="Proteomes" id="UP000310477"/>
    </source>
</evidence>
<feature type="domain" description="N-acetyltransferase" evidence="1">
    <location>
        <begin position="1"/>
        <end position="143"/>
    </location>
</feature>
<dbReference type="AlphaFoldDB" id="A0A4U1C4Q9"/>
<keyword evidence="3" id="KW-1185">Reference proteome</keyword>
<accession>A0A4U1C4Q9</accession>
<dbReference type="InterPro" id="IPR000182">
    <property type="entry name" value="GNAT_dom"/>
</dbReference>
<gene>
    <name evidence="2" type="ORF">FA045_14825</name>
</gene>
<protein>
    <submittedName>
        <fullName evidence="2">GNAT family N-acetyltransferase</fullName>
    </submittedName>
</protein>
<evidence type="ECO:0000259" key="1">
    <source>
        <dbReference type="PROSITE" id="PS51186"/>
    </source>
</evidence>
<dbReference type="Gene3D" id="3.40.630.30">
    <property type="match status" value="1"/>
</dbReference>